<accession>A0A392U0H8</accession>
<sequence length="83" mass="8980">VEQEVVSTAERDPHFNSPGIDLAVIPHVVTVNSGQSGLQVLMGEQSLQDVEGFLAARDDPGGRLLEAEKLFEIQQDLGLSFHP</sequence>
<evidence type="ECO:0000313" key="1">
    <source>
        <dbReference type="EMBL" id="MCI66953.1"/>
    </source>
</evidence>
<keyword evidence="2" id="KW-1185">Reference proteome</keyword>
<dbReference type="Proteomes" id="UP000265520">
    <property type="component" value="Unassembled WGS sequence"/>
</dbReference>
<dbReference type="AlphaFoldDB" id="A0A392U0H8"/>
<feature type="non-terminal residue" evidence="1">
    <location>
        <position position="1"/>
    </location>
</feature>
<proteinExistence type="predicted"/>
<name>A0A392U0H8_9FABA</name>
<dbReference type="EMBL" id="LXQA010705746">
    <property type="protein sequence ID" value="MCI66953.1"/>
    <property type="molecule type" value="Genomic_DNA"/>
</dbReference>
<comment type="caution">
    <text evidence="1">The sequence shown here is derived from an EMBL/GenBank/DDBJ whole genome shotgun (WGS) entry which is preliminary data.</text>
</comment>
<evidence type="ECO:0000313" key="2">
    <source>
        <dbReference type="Proteomes" id="UP000265520"/>
    </source>
</evidence>
<feature type="non-terminal residue" evidence="1">
    <location>
        <position position="83"/>
    </location>
</feature>
<protein>
    <submittedName>
        <fullName evidence="1">Uncharacterized protein</fullName>
    </submittedName>
</protein>
<reference evidence="1 2" key="1">
    <citation type="journal article" date="2018" name="Front. Plant Sci.">
        <title>Red Clover (Trifolium pratense) and Zigzag Clover (T. medium) - A Picture of Genomic Similarities and Differences.</title>
        <authorList>
            <person name="Dluhosova J."/>
            <person name="Istvanek J."/>
            <person name="Nedelnik J."/>
            <person name="Repkova J."/>
        </authorList>
    </citation>
    <scope>NUCLEOTIDE SEQUENCE [LARGE SCALE GENOMIC DNA]</scope>
    <source>
        <strain evidence="2">cv. 10/8</strain>
        <tissue evidence="1">Leaf</tissue>
    </source>
</reference>
<organism evidence="1 2">
    <name type="scientific">Trifolium medium</name>
    <dbReference type="NCBI Taxonomy" id="97028"/>
    <lineage>
        <taxon>Eukaryota</taxon>
        <taxon>Viridiplantae</taxon>
        <taxon>Streptophyta</taxon>
        <taxon>Embryophyta</taxon>
        <taxon>Tracheophyta</taxon>
        <taxon>Spermatophyta</taxon>
        <taxon>Magnoliopsida</taxon>
        <taxon>eudicotyledons</taxon>
        <taxon>Gunneridae</taxon>
        <taxon>Pentapetalae</taxon>
        <taxon>rosids</taxon>
        <taxon>fabids</taxon>
        <taxon>Fabales</taxon>
        <taxon>Fabaceae</taxon>
        <taxon>Papilionoideae</taxon>
        <taxon>50 kb inversion clade</taxon>
        <taxon>NPAAA clade</taxon>
        <taxon>Hologalegina</taxon>
        <taxon>IRL clade</taxon>
        <taxon>Trifolieae</taxon>
        <taxon>Trifolium</taxon>
    </lineage>
</organism>